<evidence type="ECO:0000259" key="7">
    <source>
        <dbReference type="Pfam" id="PF00892"/>
    </source>
</evidence>
<sequence>MKKKLISDIALIFVAVSWGATFIPVQNATGVIDVYSFLFWRFLLASILMFLISFSFGLKFEKSSVFGGLVLGLFLFCGFAFQTFALKFSFSSTVAFITGINVVIVPFLLVVFFKDKLSIFAFLGAFIALIGLYFISGASVEIGAGEILSVICAAAYALQIAFTGYFAKRTNIFALVIFQFITVSILSLILAIFVNDEIFADASVIFGGLQFSTNFYFIFAVITTTIFATVFAFFVQTWAQKYTSAAKTAVIFTLEPVSAGIIGYFFGEHLNSLQIFGAVLIIIGILISEVAENLYNVLIKKANKSKF</sequence>
<dbReference type="KEGG" id="cha:CHAB381_1656"/>
<dbReference type="InterPro" id="IPR037185">
    <property type="entry name" value="EmrE-like"/>
</dbReference>
<evidence type="ECO:0000256" key="4">
    <source>
        <dbReference type="ARBA" id="ARBA00022989"/>
    </source>
</evidence>
<feature type="transmembrane region" description="Helical" evidence="6">
    <location>
        <begin position="173"/>
        <end position="194"/>
    </location>
</feature>
<dbReference type="RefSeq" id="WP_012109481.1">
    <property type="nucleotide sequence ID" value="NC_009714.1"/>
</dbReference>
<evidence type="ECO:0000256" key="2">
    <source>
        <dbReference type="ARBA" id="ARBA00022475"/>
    </source>
</evidence>
<evidence type="ECO:0000256" key="6">
    <source>
        <dbReference type="SAM" id="Phobius"/>
    </source>
</evidence>
<dbReference type="SUPFAM" id="SSF103481">
    <property type="entry name" value="Multidrug resistance efflux transporter EmrE"/>
    <property type="match status" value="2"/>
</dbReference>
<evidence type="ECO:0000313" key="8">
    <source>
        <dbReference type="EMBL" id="ABS51420.1"/>
    </source>
</evidence>
<dbReference type="Proteomes" id="UP000002407">
    <property type="component" value="Chromosome"/>
</dbReference>
<dbReference type="PANTHER" id="PTHR42920">
    <property type="entry name" value="OS03G0707200 PROTEIN-RELATED"/>
    <property type="match status" value="1"/>
</dbReference>
<dbReference type="eggNOG" id="COG0697">
    <property type="taxonomic scope" value="Bacteria"/>
</dbReference>
<keyword evidence="4 6" id="KW-1133">Transmembrane helix</keyword>
<comment type="subcellular location">
    <subcellularLocation>
        <location evidence="1">Cell membrane</location>
        <topology evidence="1">Multi-pass membrane protein</topology>
    </subcellularLocation>
</comment>
<feature type="domain" description="EamA" evidence="7">
    <location>
        <begin position="7"/>
        <end position="136"/>
    </location>
</feature>
<name>A7I3T4_CAMHC</name>
<dbReference type="AlphaFoldDB" id="A7I3T4"/>
<dbReference type="Pfam" id="PF00892">
    <property type="entry name" value="EamA"/>
    <property type="match status" value="2"/>
</dbReference>
<dbReference type="PANTHER" id="PTHR42920:SF5">
    <property type="entry name" value="EAMA DOMAIN-CONTAINING PROTEIN"/>
    <property type="match status" value="1"/>
</dbReference>
<feature type="domain" description="EamA" evidence="7">
    <location>
        <begin position="145"/>
        <end position="287"/>
    </location>
</feature>
<feature type="transmembrane region" description="Helical" evidence="6">
    <location>
        <begin position="90"/>
        <end position="110"/>
    </location>
</feature>
<evidence type="ECO:0000256" key="5">
    <source>
        <dbReference type="ARBA" id="ARBA00023136"/>
    </source>
</evidence>
<dbReference type="InterPro" id="IPR051258">
    <property type="entry name" value="Diverse_Substrate_Transporter"/>
</dbReference>
<dbReference type="EMBL" id="CP000776">
    <property type="protein sequence ID" value="ABS51420.1"/>
    <property type="molecule type" value="Genomic_DNA"/>
</dbReference>
<dbReference type="HOGENOM" id="CLU_033863_21_3_7"/>
<feature type="transmembrane region" description="Helical" evidence="6">
    <location>
        <begin position="38"/>
        <end position="58"/>
    </location>
</feature>
<protein>
    <submittedName>
        <fullName evidence="8">Permeases of the drug/metabolite transporter</fullName>
    </submittedName>
</protein>
<feature type="transmembrane region" description="Helical" evidence="6">
    <location>
        <begin position="248"/>
        <end position="267"/>
    </location>
</feature>
<dbReference type="GO" id="GO:0005886">
    <property type="term" value="C:plasma membrane"/>
    <property type="evidence" value="ECO:0007669"/>
    <property type="project" value="UniProtKB-SubCell"/>
</dbReference>
<keyword evidence="3 6" id="KW-0812">Transmembrane</keyword>
<gene>
    <name evidence="8" type="ordered locus">CHAB381_1656</name>
</gene>
<organism evidence="8 9">
    <name type="scientific">Campylobacter hominis (strain ATCC BAA-381 / DSM 21671 / CCUG 45161 / LMG 19568 / NCTC 13146 / CH001A)</name>
    <dbReference type="NCBI Taxonomy" id="360107"/>
    <lineage>
        <taxon>Bacteria</taxon>
        <taxon>Pseudomonadati</taxon>
        <taxon>Campylobacterota</taxon>
        <taxon>Epsilonproteobacteria</taxon>
        <taxon>Campylobacterales</taxon>
        <taxon>Campylobacteraceae</taxon>
        <taxon>Campylobacter</taxon>
    </lineage>
</organism>
<feature type="transmembrane region" description="Helical" evidence="6">
    <location>
        <begin position="273"/>
        <end position="298"/>
    </location>
</feature>
<feature type="transmembrane region" description="Helical" evidence="6">
    <location>
        <begin position="147"/>
        <end position="166"/>
    </location>
</feature>
<feature type="transmembrane region" description="Helical" evidence="6">
    <location>
        <begin position="117"/>
        <end position="135"/>
    </location>
</feature>
<evidence type="ECO:0000256" key="1">
    <source>
        <dbReference type="ARBA" id="ARBA00004651"/>
    </source>
</evidence>
<dbReference type="InterPro" id="IPR000620">
    <property type="entry name" value="EamA_dom"/>
</dbReference>
<keyword evidence="9" id="KW-1185">Reference proteome</keyword>
<feature type="transmembrane region" description="Helical" evidence="6">
    <location>
        <begin position="65"/>
        <end position="84"/>
    </location>
</feature>
<proteinExistence type="predicted"/>
<evidence type="ECO:0000256" key="3">
    <source>
        <dbReference type="ARBA" id="ARBA00022692"/>
    </source>
</evidence>
<accession>A7I3T4</accession>
<dbReference type="OrthoDB" id="9804865at2"/>
<evidence type="ECO:0000313" key="9">
    <source>
        <dbReference type="Proteomes" id="UP000002407"/>
    </source>
</evidence>
<keyword evidence="5 6" id="KW-0472">Membrane</keyword>
<dbReference type="STRING" id="360107.CHAB381_1656"/>
<reference evidence="9" key="1">
    <citation type="submission" date="2007-07" db="EMBL/GenBank/DDBJ databases">
        <title>Complete genome sequence of Campylobacter hominis ATCC BAA-381, a commensal isolated from the human gastrointestinal tract.</title>
        <authorList>
            <person name="Fouts D.E."/>
            <person name="Mongodin E.F."/>
            <person name="Puiu D."/>
            <person name="Sebastian Y."/>
            <person name="Miller W.G."/>
            <person name="Mandrell R.E."/>
            <person name="Nelson K.E."/>
        </authorList>
    </citation>
    <scope>NUCLEOTIDE SEQUENCE [LARGE SCALE GENOMIC DNA]</scope>
    <source>
        <strain evidence="9">ATCC BAA-381 / LMG 19568 / NCTC 13146 / CH001A</strain>
    </source>
</reference>
<feature type="transmembrane region" description="Helical" evidence="6">
    <location>
        <begin position="214"/>
        <end position="236"/>
    </location>
</feature>
<keyword evidence="2" id="KW-1003">Cell membrane</keyword>